<reference evidence="1" key="1">
    <citation type="submission" date="2022-03" db="EMBL/GenBank/DDBJ databases">
        <authorList>
            <person name="Tunstrom K."/>
        </authorList>
    </citation>
    <scope>NUCLEOTIDE SEQUENCE</scope>
</reference>
<keyword evidence="2" id="KW-1185">Reference proteome</keyword>
<sequence>MASLSLEPASLKAVATVDVRLSLLSSSQSVHDGRSARLVALQRGNMSRLPALFALQALIVIVIAEHNSVCNLSYCKCVPAKHPLRTNINCTVPGNKVHNSIPNKVFIACGTSHILLSESDVDNYQKSY</sequence>
<evidence type="ECO:0000313" key="2">
    <source>
        <dbReference type="Proteomes" id="UP001153954"/>
    </source>
</evidence>
<dbReference type="Proteomes" id="UP001153954">
    <property type="component" value="Unassembled WGS sequence"/>
</dbReference>
<protein>
    <submittedName>
        <fullName evidence="1">Uncharacterized protein</fullName>
    </submittedName>
</protein>
<comment type="caution">
    <text evidence="1">The sequence shown here is derived from an EMBL/GenBank/DDBJ whole genome shotgun (WGS) entry which is preliminary data.</text>
</comment>
<dbReference type="EMBL" id="CAKOGL010000026">
    <property type="protein sequence ID" value="CAH2103301.1"/>
    <property type="molecule type" value="Genomic_DNA"/>
</dbReference>
<gene>
    <name evidence="1" type="ORF">EEDITHA_LOCUS17834</name>
</gene>
<evidence type="ECO:0000313" key="1">
    <source>
        <dbReference type="EMBL" id="CAH2103301.1"/>
    </source>
</evidence>
<dbReference type="AlphaFoldDB" id="A0AAU9UWB2"/>
<organism evidence="1 2">
    <name type="scientific">Euphydryas editha</name>
    <name type="common">Edith's checkerspot</name>
    <dbReference type="NCBI Taxonomy" id="104508"/>
    <lineage>
        <taxon>Eukaryota</taxon>
        <taxon>Metazoa</taxon>
        <taxon>Ecdysozoa</taxon>
        <taxon>Arthropoda</taxon>
        <taxon>Hexapoda</taxon>
        <taxon>Insecta</taxon>
        <taxon>Pterygota</taxon>
        <taxon>Neoptera</taxon>
        <taxon>Endopterygota</taxon>
        <taxon>Lepidoptera</taxon>
        <taxon>Glossata</taxon>
        <taxon>Ditrysia</taxon>
        <taxon>Papilionoidea</taxon>
        <taxon>Nymphalidae</taxon>
        <taxon>Nymphalinae</taxon>
        <taxon>Euphydryas</taxon>
    </lineage>
</organism>
<accession>A0AAU9UWB2</accession>
<name>A0AAU9UWB2_EUPED</name>
<proteinExistence type="predicted"/>